<organism evidence="2 3">
    <name type="scientific">Ascosphaera apis ARSEF 7405</name>
    <dbReference type="NCBI Taxonomy" id="392613"/>
    <lineage>
        <taxon>Eukaryota</taxon>
        <taxon>Fungi</taxon>
        <taxon>Dikarya</taxon>
        <taxon>Ascomycota</taxon>
        <taxon>Pezizomycotina</taxon>
        <taxon>Eurotiomycetes</taxon>
        <taxon>Eurotiomycetidae</taxon>
        <taxon>Onygenales</taxon>
        <taxon>Ascosphaeraceae</taxon>
        <taxon>Ascosphaera</taxon>
    </lineage>
</organism>
<evidence type="ECO:0000313" key="2">
    <source>
        <dbReference type="EMBL" id="KZZ97964.1"/>
    </source>
</evidence>
<sequence>MSSQSIDKPTEDEILAAFRERDIPVTRNDLAHALGDDGFRSWANTHLSVENLLTKDELKLYSNLKSTGQLKVVQARQQGQPPVRPLLDPEIREAIKTLREATAATEQQTETLRLQCRKLKERMREDAYQRSTEQMMMKRLNERYEKEKQRSDREIEARINDIELSLPPAEASIAAERNAVLPQVSGILKEHDRVLEYLEKSSVFSSKASGAGDDEQDYMKRMEALTTLLAKYTADTVRTRLDRVYLEALGDSQKGGIQEEASPVEADDVEQEISTLYADIDDLIQMVIQQQHEGPILRAIGALHEHRLSESSRELDLVCDSMDQITQSMINITQRLKTRQSYRIALTQLSDRYREDLAYIHQAIEHQGNQALALKRQNLQARRAAGLGILPAPATSTEQQENDVAGLPAAVIALLRQQGIAMPVYSSEESSQELLDDAIASLRSRKESLLKSMETPELPPEAPLLSYLRSADTASQLISDALMADAKFQASLTDEDQEHEFEAFSERTEKLREKLANVDMKALNGKDPAREEFLRRWGSDTQ</sequence>
<gene>
    <name evidence="2" type="ORF">AAP_00225</name>
</gene>
<feature type="coiled-coil region" evidence="1">
    <location>
        <begin position="130"/>
        <end position="161"/>
    </location>
</feature>
<comment type="caution">
    <text evidence="2">The sequence shown here is derived from an EMBL/GenBank/DDBJ whole genome shotgun (WGS) entry which is preliminary data.</text>
</comment>
<evidence type="ECO:0000256" key="1">
    <source>
        <dbReference type="SAM" id="Coils"/>
    </source>
</evidence>
<proteinExistence type="predicted"/>
<dbReference type="OrthoDB" id="1699231at2759"/>
<dbReference type="AlphaFoldDB" id="A0A168DPA9"/>
<dbReference type="EMBL" id="AZGZ01000001">
    <property type="protein sequence ID" value="KZZ97964.1"/>
    <property type="molecule type" value="Genomic_DNA"/>
</dbReference>
<dbReference type="VEuPathDB" id="FungiDB:AAP_00225"/>
<protein>
    <submittedName>
        <fullName evidence="2">Uncharacterized protein</fullName>
    </submittedName>
</protein>
<accession>A0A168DPA9</accession>
<keyword evidence="1" id="KW-0175">Coiled coil</keyword>
<dbReference type="Proteomes" id="UP000242877">
    <property type="component" value="Unassembled WGS sequence"/>
</dbReference>
<reference evidence="2 3" key="1">
    <citation type="journal article" date="2016" name="Genome Biol. Evol.">
        <title>Divergent and convergent evolution of fungal pathogenicity.</title>
        <authorList>
            <person name="Shang Y."/>
            <person name="Xiao G."/>
            <person name="Zheng P."/>
            <person name="Cen K."/>
            <person name="Zhan S."/>
            <person name="Wang C."/>
        </authorList>
    </citation>
    <scope>NUCLEOTIDE SEQUENCE [LARGE SCALE GENOMIC DNA]</scope>
    <source>
        <strain evidence="2 3">ARSEF 7405</strain>
    </source>
</reference>
<evidence type="ECO:0000313" key="3">
    <source>
        <dbReference type="Proteomes" id="UP000242877"/>
    </source>
</evidence>
<name>A0A168DPA9_9EURO</name>
<keyword evidence="3" id="KW-1185">Reference proteome</keyword>